<protein>
    <submittedName>
        <fullName evidence="4">VIT domain-containing protein</fullName>
    </submittedName>
</protein>
<dbReference type="AlphaFoldDB" id="A0A183B7K7"/>
<evidence type="ECO:0000313" key="2">
    <source>
        <dbReference type="EMBL" id="VDP92465.1"/>
    </source>
</evidence>
<dbReference type="Proteomes" id="UP000272942">
    <property type="component" value="Unassembled WGS sequence"/>
</dbReference>
<accession>A0A183B7K7</accession>
<dbReference type="PANTHER" id="PTHR45737">
    <property type="entry name" value="VON WILLEBRAND FACTOR A DOMAIN-CONTAINING PROTEIN 5A"/>
    <property type="match status" value="1"/>
</dbReference>
<dbReference type="InterPro" id="IPR036465">
    <property type="entry name" value="vWFA_dom_sf"/>
</dbReference>
<dbReference type="Gene3D" id="3.40.50.410">
    <property type="entry name" value="von Willebrand factor, type A domain"/>
    <property type="match status" value="1"/>
</dbReference>
<dbReference type="Pfam" id="PF13519">
    <property type="entry name" value="VWA_2"/>
    <property type="match status" value="1"/>
</dbReference>
<evidence type="ECO:0000313" key="3">
    <source>
        <dbReference type="Proteomes" id="UP000272942"/>
    </source>
</evidence>
<dbReference type="InterPro" id="IPR013694">
    <property type="entry name" value="VIT"/>
</dbReference>
<keyword evidence="3" id="KW-1185">Reference proteome</keyword>
<evidence type="ECO:0000259" key="1">
    <source>
        <dbReference type="PROSITE" id="PS51468"/>
    </source>
</evidence>
<dbReference type="SUPFAM" id="SSF53300">
    <property type="entry name" value="vWA-like"/>
    <property type="match status" value="1"/>
</dbReference>
<dbReference type="WBParaSite" id="ECPE_0001523201-mRNA-1">
    <property type="protein sequence ID" value="ECPE_0001523201-mRNA-1"/>
    <property type="gene ID" value="ECPE_0001523201"/>
</dbReference>
<dbReference type="PROSITE" id="PS51468">
    <property type="entry name" value="VIT"/>
    <property type="match status" value="1"/>
</dbReference>
<proteinExistence type="predicted"/>
<name>A0A183B7K7_9TREM</name>
<dbReference type="PANTHER" id="PTHR45737:SF6">
    <property type="entry name" value="VON WILLEBRAND FACTOR A DOMAIN-CONTAINING PROTEIN 5A"/>
    <property type="match status" value="1"/>
</dbReference>
<reference evidence="4" key="1">
    <citation type="submission" date="2016-06" db="UniProtKB">
        <authorList>
            <consortium name="WormBaseParasite"/>
        </authorList>
    </citation>
    <scope>IDENTIFICATION</scope>
</reference>
<organism evidence="4">
    <name type="scientific">Echinostoma caproni</name>
    <dbReference type="NCBI Taxonomy" id="27848"/>
    <lineage>
        <taxon>Eukaryota</taxon>
        <taxon>Metazoa</taxon>
        <taxon>Spiralia</taxon>
        <taxon>Lophotrochozoa</taxon>
        <taxon>Platyhelminthes</taxon>
        <taxon>Trematoda</taxon>
        <taxon>Digenea</taxon>
        <taxon>Plagiorchiida</taxon>
        <taxon>Echinostomata</taxon>
        <taxon>Echinostomatoidea</taxon>
        <taxon>Echinostomatidae</taxon>
        <taxon>Echinostoma</taxon>
    </lineage>
</organism>
<feature type="domain" description="VIT" evidence="1">
    <location>
        <begin position="1"/>
        <end position="33"/>
    </location>
</feature>
<reference evidence="2 3" key="2">
    <citation type="submission" date="2018-11" db="EMBL/GenBank/DDBJ databases">
        <authorList>
            <consortium name="Pathogen Informatics"/>
        </authorList>
    </citation>
    <scope>NUCLEOTIDE SEQUENCE [LARGE SCALE GENOMIC DNA]</scope>
    <source>
        <strain evidence="2 3">Egypt</strain>
    </source>
</reference>
<dbReference type="EMBL" id="UZAN01059813">
    <property type="protein sequence ID" value="VDP92465.1"/>
    <property type="molecule type" value="Genomic_DNA"/>
</dbReference>
<dbReference type="InterPro" id="IPR002035">
    <property type="entry name" value="VWF_A"/>
</dbReference>
<evidence type="ECO:0000313" key="4">
    <source>
        <dbReference type="WBParaSite" id="ECPE_0001523201-mRNA-1"/>
    </source>
</evidence>
<gene>
    <name evidence="2" type="ORF">ECPE_LOCUS15193</name>
</gene>
<sequence length="236" mass="26717">MAEQDEGCGDKFQMRLGNIPARSTVTIILKYVSSLEAENLVDEKSNSRVTFTLPSVLNPRYTPGESRTQREFDPFAPCESLKPYSISFVGDINMPYRILEVSSLRDKFDIEWTSTDHRSAQVKISDFKPDHDLQMLIDMDQKLNSFAVCEWGDRQAKSIFSKDCIMAQFMPDFTDVSDEMETRTEVYFVIDRSGSMSGGNIARAAESLLLFLKSLPTGCRFQIIGFGSTHEALFPE</sequence>
<dbReference type="OrthoDB" id="1729737at2759"/>